<dbReference type="InterPro" id="IPR036629">
    <property type="entry name" value="YjbJ_sf"/>
</dbReference>
<feature type="compositionally biased region" description="Basic and acidic residues" evidence="2">
    <location>
        <begin position="1"/>
        <end position="18"/>
    </location>
</feature>
<proteinExistence type="inferred from homology"/>
<dbReference type="Proteomes" id="UP001576780">
    <property type="component" value="Unassembled WGS sequence"/>
</dbReference>
<evidence type="ECO:0000313" key="4">
    <source>
        <dbReference type="EMBL" id="MFB2837601.1"/>
    </source>
</evidence>
<feature type="domain" description="CsbD-like" evidence="3">
    <location>
        <begin position="5"/>
        <end position="57"/>
    </location>
</feature>
<name>A0ABV4WSE4_9CYAN</name>
<evidence type="ECO:0000256" key="1">
    <source>
        <dbReference type="ARBA" id="ARBA00009129"/>
    </source>
</evidence>
<dbReference type="RefSeq" id="WP_413279944.1">
    <property type="nucleotide sequence ID" value="NZ_JBHFNT010000216.1"/>
</dbReference>
<organism evidence="4 5">
    <name type="scientific">Floridaenema evergladense BLCC-F167</name>
    <dbReference type="NCBI Taxonomy" id="3153639"/>
    <lineage>
        <taxon>Bacteria</taxon>
        <taxon>Bacillati</taxon>
        <taxon>Cyanobacteriota</taxon>
        <taxon>Cyanophyceae</taxon>
        <taxon>Oscillatoriophycideae</taxon>
        <taxon>Aerosakkonematales</taxon>
        <taxon>Aerosakkonemataceae</taxon>
        <taxon>Floridanema</taxon>
        <taxon>Floridanema evergladense</taxon>
    </lineage>
</organism>
<reference evidence="4 5" key="1">
    <citation type="submission" date="2024-09" db="EMBL/GenBank/DDBJ databases">
        <title>Floridaenema gen nov. (Aerosakkonemataceae, Aerosakkonematales ord. nov., Cyanobacteria) from benthic tropical and subtropical fresh waters, with the description of four new species.</title>
        <authorList>
            <person name="Moretto J.A."/>
            <person name="Berthold D.E."/>
            <person name="Lefler F.W."/>
            <person name="Huang I.-S."/>
            <person name="Laughinghouse H. IV."/>
        </authorList>
    </citation>
    <scope>NUCLEOTIDE SEQUENCE [LARGE SCALE GENOMIC DNA]</scope>
    <source>
        <strain evidence="4 5">BLCC-F167</strain>
    </source>
</reference>
<evidence type="ECO:0000313" key="5">
    <source>
        <dbReference type="Proteomes" id="UP001576780"/>
    </source>
</evidence>
<accession>A0ABV4WSE4</accession>
<evidence type="ECO:0000256" key="2">
    <source>
        <dbReference type="SAM" id="MobiDB-lite"/>
    </source>
</evidence>
<evidence type="ECO:0000259" key="3">
    <source>
        <dbReference type="Pfam" id="PF05532"/>
    </source>
</evidence>
<dbReference type="EMBL" id="JBHFNT010000216">
    <property type="protein sequence ID" value="MFB2837601.1"/>
    <property type="molecule type" value="Genomic_DNA"/>
</dbReference>
<dbReference type="InterPro" id="IPR008462">
    <property type="entry name" value="CsbD"/>
</dbReference>
<keyword evidence="5" id="KW-1185">Reference proteome</keyword>
<protein>
    <submittedName>
        <fullName evidence="4">CsbD family protein</fullName>
    </submittedName>
</protein>
<dbReference type="SUPFAM" id="SSF69047">
    <property type="entry name" value="Hypothetical protein YjbJ"/>
    <property type="match status" value="1"/>
</dbReference>
<comment type="similarity">
    <text evidence="1">Belongs to the UPF0337 (CsbD) family.</text>
</comment>
<sequence length="62" mass="6610">MSLEDRAKATGKNLEGKAQEAMGNVTGDPEDKAEGKAKQAEAQARHAGEDLKDKAKETIDRA</sequence>
<dbReference type="Pfam" id="PF05532">
    <property type="entry name" value="CsbD"/>
    <property type="match status" value="1"/>
</dbReference>
<gene>
    <name evidence="4" type="ORF">ACE1CA_23980</name>
</gene>
<feature type="compositionally biased region" description="Basic and acidic residues" evidence="2">
    <location>
        <begin position="29"/>
        <end position="62"/>
    </location>
</feature>
<feature type="region of interest" description="Disordered" evidence="2">
    <location>
        <begin position="1"/>
        <end position="62"/>
    </location>
</feature>
<dbReference type="Gene3D" id="1.10.1470.10">
    <property type="entry name" value="YjbJ"/>
    <property type="match status" value="1"/>
</dbReference>
<comment type="caution">
    <text evidence="4">The sequence shown here is derived from an EMBL/GenBank/DDBJ whole genome shotgun (WGS) entry which is preliminary data.</text>
</comment>